<sequence length="460" mass="50872">MINYHLVALFTVAAIGLAFSSYGQPRPQTLGSLWPKVESTYSGLKVKSSAIEAAVYNAQAVKTNRLPQIKAQAQNTFGTFEGAAGAFFPQPGFFNVSGNTTGTSGSAVAANSFGSATVEWEIFSFGKLMKEYEAAKTVTERRINEQEAYILTLKKTLAERYVILLYDQAKLNWNSKNVRRLNEIRQLTTGLSKAGIRPAADSLLALSSYNQSLGDNERFVGLKNASLIKLTELSGDADLDYSLSLSHFNRPRNLGRNTTNAIADSHPLLAGLKNEAAYYSYNSEIQKKASLPSIRILGGYAVRGSGINPSGQVSARWKDGFSNTTGNYLIGIGAVWNVTNLKTNSLKSHAYLQDAQSTLYQHQQYELSMQSDLSAVYTKISQQYKQLEKTSTAMEQAEDAYEMYLARYRSGLIALSELLQIRQLLESAENNHIEAAKQYWLLIAYESALTTDFEYLFNNL</sequence>
<dbReference type="PANTHER" id="PTHR30026:SF5">
    <property type="entry name" value="ABC-TYPE EFFLUX SYSTEM SECRETIN COMPONENT"/>
    <property type="match status" value="1"/>
</dbReference>
<gene>
    <name evidence="9" type="ORF">DCO56_11410</name>
</gene>
<keyword evidence="7" id="KW-0998">Cell outer membrane</keyword>
<evidence type="ECO:0000313" key="10">
    <source>
        <dbReference type="Proteomes" id="UP000250831"/>
    </source>
</evidence>
<dbReference type="PANTHER" id="PTHR30026">
    <property type="entry name" value="OUTER MEMBRANE PROTEIN TOLC"/>
    <property type="match status" value="1"/>
</dbReference>
<reference evidence="9 10" key="1">
    <citation type="submission" date="2018-04" db="EMBL/GenBank/DDBJ databases">
        <title>Sphingobacterium sp. M46 Genome.</title>
        <authorList>
            <person name="Cheng J."/>
            <person name="Li Y."/>
        </authorList>
    </citation>
    <scope>NUCLEOTIDE SEQUENCE [LARGE SCALE GENOMIC DNA]</scope>
    <source>
        <strain evidence="9 10">M46</strain>
    </source>
</reference>
<dbReference type="InterPro" id="IPR051906">
    <property type="entry name" value="TolC-like"/>
</dbReference>
<dbReference type="GO" id="GO:0009279">
    <property type="term" value="C:cell outer membrane"/>
    <property type="evidence" value="ECO:0007669"/>
    <property type="project" value="UniProtKB-SubCell"/>
</dbReference>
<protein>
    <submittedName>
        <fullName evidence="9">TolC family protein</fullName>
    </submittedName>
</protein>
<keyword evidence="3" id="KW-0813">Transport</keyword>
<evidence type="ECO:0000256" key="1">
    <source>
        <dbReference type="ARBA" id="ARBA00004442"/>
    </source>
</evidence>
<dbReference type="GO" id="GO:1990281">
    <property type="term" value="C:efflux pump complex"/>
    <property type="evidence" value="ECO:0007669"/>
    <property type="project" value="TreeGrafter"/>
</dbReference>
<dbReference type="GO" id="GO:0015288">
    <property type="term" value="F:porin activity"/>
    <property type="evidence" value="ECO:0007669"/>
    <property type="project" value="TreeGrafter"/>
</dbReference>
<evidence type="ECO:0000256" key="5">
    <source>
        <dbReference type="ARBA" id="ARBA00022692"/>
    </source>
</evidence>
<dbReference type="OrthoDB" id="654853at2"/>
<dbReference type="AlphaFoldDB" id="A0A363NT94"/>
<proteinExistence type="inferred from homology"/>
<evidence type="ECO:0000313" key="9">
    <source>
        <dbReference type="EMBL" id="PUV23977.1"/>
    </source>
</evidence>
<comment type="similarity">
    <text evidence="2">Belongs to the outer membrane factor (OMF) (TC 1.B.17) family.</text>
</comment>
<comment type="caution">
    <text evidence="9">The sequence shown here is derived from an EMBL/GenBank/DDBJ whole genome shotgun (WGS) entry which is preliminary data.</text>
</comment>
<dbReference type="SUPFAM" id="SSF56954">
    <property type="entry name" value="Outer membrane efflux proteins (OEP)"/>
    <property type="match status" value="1"/>
</dbReference>
<feature type="coiled-coil region" evidence="8">
    <location>
        <begin position="380"/>
        <end position="438"/>
    </location>
</feature>
<keyword evidence="10" id="KW-1185">Reference proteome</keyword>
<dbReference type="Proteomes" id="UP000250831">
    <property type="component" value="Unassembled WGS sequence"/>
</dbReference>
<dbReference type="RefSeq" id="WP_108633906.1">
    <property type="nucleotide sequence ID" value="NZ_QCXX01000003.1"/>
</dbReference>
<dbReference type="GO" id="GO:0015562">
    <property type="term" value="F:efflux transmembrane transporter activity"/>
    <property type="evidence" value="ECO:0007669"/>
    <property type="project" value="InterPro"/>
</dbReference>
<name>A0A363NT94_9SPHI</name>
<keyword evidence="6" id="KW-0472">Membrane</keyword>
<evidence type="ECO:0000256" key="8">
    <source>
        <dbReference type="SAM" id="Coils"/>
    </source>
</evidence>
<evidence type="ECO:0000256" key="2">
    <source>
        <dbReference type="ARBA" id="ARBA00007613"/>
    </source>
</evidence>
<evidence type="ECO:0000256" key="3">
    <source>
        <dbReference type="ARBA" id="ARBA00022448"/>
    </source>
</evidence>
<keyword evidence="5" id="KW-0812">Transmembrane</keyword>
<evidence type="ECO:0000256" key="4">
    <source>
        <dbReference type="ARBA" id="ARBA00022452"/>
    </source>
</evidence>
<evidence type="ECO:0000256" key="6">
    <source>
        <dbReference type="ARBA" id="ARBA00023136"/>
    </source>
</evidence>
<organism evidence="9 10">
    <name type="scientific">Sphingobacterium athyrii</name>
    <dbReference type="NCBI Taxonomy" id="2152717"/>
    <lineage>
        <taxon>Bacteria</taxon>
        <taxon>Pseudomonadati</taxon>
        <taxon>Bacteroidota</taxon>
        <taxon>Sphingobacteriia</taxon>
        <taxon>Sphingobacteriales</taxon>
        <taxon>Sphingobacteriaceae</taxon>
        <taxon>Sphingobacterium</taxon>
    </lineage>
</organism>
<dbReference type="Pfam" id="PF02321">
    <property type="entry name" value="OEP"/>
    <property type="match status" value="2"/>
</dbReference>
<accession>A0A363NT94</accession>
<dbReference type="EMBL" id="QCXX01000003">
    <property type="protein sequence ID" value="PUV23977.1"/>
    <property type="molecule type" value="Genomic_DNA"/>
</dbReference>
<comment type="subcellular location">
    <subcellularLocation>
        <location evidence="1">Cell outer membrane</location>
    </subcellularLocation>
</comment>
<dbReference type="Gene3D" id="1.20.1600.10">
    <property type="entry name" value="Outer membrane efflux proteins (OEP)"/>
    <property type="match status" value="1"/>
</dbReference>
<keyword evidence="4" id="KW-1134">Transmembrane beta strand</keyword>
<dbReference type="InterPro" id="IPR003423">
    <property type="entry name" value="OMP_efflux"/>
</dbReference>
<keyword evidence="8" id="KW-0175">Coiled coil</keyword>
<evidence type="ECO:0000256" key="7">
    <source>
        <dbReference type="ARBA" id="ARBA00023237"/>
    </source>
</evidence>